<evidence type="ECO:0000259" key="1">
    <source>
        <dbReference type="Pfam" id="PF00248"/>
    </source>
</evidence>
<dbReference type="InterPro" id="IPR050523">
    <property type="entry name" value="AKR_Detox_Biosynth"/>
</dbReference>
<dbReference type="Proteomes" id="UP000199318">
    <property type="component" value="Unassembled WGS sequence"/>
</dbReference>
<dbReference type="SUPFAM" id="SSF51430">
    <property type="entry name" value="NAD(P)-linked oxidoreductase"/>
    <property type="match status" value="1"/>
</dbReference>
<dbReference type="AlphaFoldDB" id="A0A1H9WEY7"/>
<reference evidence="3" key="1">
    <citation type="submission" date="2016-10" db="EMBL/GenBank/DDBJ databases">
        <authorList>
            <person name="de Groot N.N."/>
        </authorList>
    </citation>
    <scope>NUCLEOTIDE SEQUENCE [LARGE SCALE GENOMIC DNA]</scope>
    <source>
        <strain evidence="3">10nlg</strain>
    </source>
</reference>
<dbReference type="PANTHER" id="PTHR43364">
    <property type="entry name" value="NADH-SPECIFIC METHYLGLYOXAL REDUCTASE-RELATED"/>
    <property type="match status" value="1"/>
</dbReference>
<dbReference type="Gene3D" id="3.20.20.100">
    <property type="entry name" value="NADP-dependent oxidoreductase domain"/>
    <property type="match status" value="1"/>
</dbReference>
<accession>A0A1H9WEY7</accession>
<dbReference type="GO" id="GO:0005829">
    <property type="term" value="C:cytosol"/>
    <property type="evidence" value="ECO:0007669"/>
    <property type="project" value="TreeGrafter"/>
</dbReference>
<protein>
    <submittedName>
        <fullName evidence="2">Predicted oxidoreductase</fullName>
    </submittedName>
</protein>
<dbReference type="Pfam" id="PF00248">
    <property type="entry name" value="Aldo_ket_red"/>
    <property type="match status" value="1"/>
</dbReference>
<evidence type="ECO:0000313" key="3">
    <source>
        <dbReference type="Proteomes" id="UP000199318"/>
    </source>
</evidence>
<dbReference type="OrthoDB" id="9773828at2"/>
<sequence>MKRINLGTSHIEAGEISLGCMRMNQIAVSEAAEVIERAYQSGIDLFDHADIYGKGEAEKTFADAFAETSLRREDVLLQSKCGIREGMYDFSKDYILSSVDGILQRLGTDYLDTLLLHRPDALMEPDEVAEAFHQLEKSGKVKVFGVSNQNPVQMALLAKTVDQPLQINQLQLSLVHTPMIDAGFHVNMADEAATVKDGGILEYCRLYDVTVQAWSPFQHGMIEGVFIGNNDFPNVNEALSAFAEEKNITASAAAIAWILRHPAQIQPVIGSMNPQRIEHIAQASEVDMTRAQWYELYRAAGNDLP</sequence>
<dbReference type="RefSeq" id="WP_093074687.1">
    <property type="nucleotide sequence ID" value="NZ_FOGV01000033.1"/>
</dbReference>
<name>A0A1H9WEY7_9BACI</name>
<dbReference type="STRING" id="1464123.SAMN05444126_13311"/>
<comment type="caution">
    <text evidence="2">The sequence shown here is derived from an EMBL/GenBank/DDBJ whole genome shotgun (WGS) entry which is preliminary data.</text>
</comment>
<gene>
    <name evidence="2" type="ORF">SAMN05444126_13311</name>
</gene>
<dbReference type="CDD" id="cd19092">
    <property type="entry name" value="AKR_BsYcsN_EcYdhF-like"/>
    <property type="match status" value="1"/>
</dbReference>
<dbReference type="PANTHER" id="PTHR43364:SF1">
    <property type="entry name" value="OXIDOREDUCTASE YDHF"/>
    <property type="match status" value="1"/>
</dbReference>
<organism evidence="2 3">
    <name type="scientific">Salisediminibacterium halotolerans</name>
    <dbReference type="NCBI Taxonomy" id="517425"/>
    <lineage>
        <taxon>Bacteria</taxon>
        <taxon>Bacillati</taxon>
        <taxon>Bacillota</taxon>
        <taxon>Bacilli</taxon>
        <taxon>Bacillales</taxon>
        <taxon>Bacillaceae</taxon>
        <taxon>Salisediminibacterium</taxon>
    </lineage>
</organism>
<dbReference type="EMBL" id="FOGV01000033">
    <property type="protein sequence ID" value="SES32013.1"/>
    <property type="molecule type" value="Genomic_DNA"/>
</dbReference>
<evidence type="ECO:0000313" key="2">
    <source>
        <dbReference type="EMBL" id="SES32013.1"/>
    </source>
</evidence>
<keyword evidence="3" id="KW-1185">Reference proteome</keyword>
<dbReference type="InterPro" id="IPR036812">
    <property type="entry name" value="NAD(P)_OxRdtase_dom_sf"/>
</dbReference>
<feature type="domain" description="NADP-dependent oxidoreductase" evidence="1">
    <location>
        <begin position="15"/>
        <end position="295"/>
    </location>
</feature>
<dbReference type="InterPro" id="IPR023210">
    <property type="entry name" value="NADP_OxRdtase_dom"/>
</dbReference>
<proteinExistence type="predicted"/>